<dbReference type="PANTHER" id="PTHR37806">
    <property type="entry name" value="LMO0724 PROTEIN"/>
    <property type="match status" value="1"/>
</dbReference>
<sequence>MEDSKRTRRVKKRGGRILRLLLLMAIVILGFQIYQLGILKELGGLIKEAASGKAQEVIQNGKNVWDSWTGTDSEGETETPEMENERAWQNSGEEVLLDCVYLNQKELGYLTGCEAVTAVMALQTAGLEISVEEFMEAMPQGELYQKDGKTYGPDPNQVFVGNPLSKSGYGCFAPVILETVEKLLAGGRSGLEIRDLTGSSLEELKEQLNQGNPVILWASSGMGTISYRDSWLMEGRSAPYFWPRGEHCLLLTGYQGDYLFFNDPSETEAMAYRTDEVAAPYEELGRQALVIVPG</sequence>
<dbReference type="Proteomes" id="UP000886841">
    <property type="component" value="Unassembled WGS sequence"/>
</dbReference>
<name>A0A9D1EHS3_9FIRM</name>
<reference evidence="3" key="1">
    <citation type="submission" date="2020-10" db="EMBL/GenBank/DDBJ databases">
        <authorList>
            <person name="Gilroy R."/>
        </authorList>
    </citation>
    <scope>NUCLEOTIDE SEQUENCE</scope>
    <source>
        <strain evidence="3">ChiSxjej1B13-7041</strain>
    </source>
</reference>
<evidence type="ECO:0000313" key="4">
    <source>
        <dbReference type="Proteomes" id="UP000886841"/>
    </source>
</evidence>
<evidence type="ECO:0000259" key="2">
    <source>
        <dbReference type="Pfam" id="PF13529"/>
    </source>
</evidence>
<dbReference type="PANTHER" id="PTHR37806:SF1">
    <property type="entry name" value="PEPTIDASE C39-LIKE DOMAIN-CONTAINING PROTEIN"/>
    <property type="match status" value="1"/>
</dbReference>
<accession>A0A9D1EHS3</accession>
<dbReference type="Pfam" id="PF13529">
    <property type="entry name" value="Peptidase_C39_2"/>
    <property type="match status" value="1"/>
</dbReference>
<dbReference type="EMBL" id="DVHU01000020">
    <property type="protein sequence ID" value="HIR92228.1"/>
    <property type="molecule type" value="Genomic_DNA"/>
</dbReference>
<dbReference type="InterPro" id="IPR039564">
    <property type="entry name" value="Peptidase_C39-like"/>
</dbReference>
<feature type="domain" description="Peptidase C39-like" evidence="2">
    <location>
        <begin position="98"/>
        <end position="264"/>
    </location>
</feature>
<organism evidence="3 4">
    <name type="scientific">Candidatus Egerieimonas intestinavium</name>
    <dbReference type="NCBI Taxonomy" id="2840777"/>
    <lineage>
        <taxon>Bacteria</taxon>
        <taxon>Bacillati</taxon>
        <taxon>Bacillota</taxon>
        <taxon>Clostridia</taxon>
        <taxon>Lachnospirales</taxon>
        <taxon>Lachnospiraceae</taxon>
        <taxon>Lachnospiraceae incertae sedis</taxon>
        <taxon>Candidatus Egerieimonas</taxon>
    </lineage>
</organism>
<reference evidence="3" key="2">
    <citation type="journal article" date="2021" name="PeerJ">
        <title>Extensive microbial diversity within the chicken gut microbiome revealed by metagenomics and culture.</title>
        <authorList>
            <person name="Gilroy R."/>
            <person name="Ravi A."/>
            <person name="Getino M."/>
            <person name="Pursley I."/>
            <person name="Horton D.L."/>
            <person name="Alikhan N.F."/>
            <person name="Baker D."/>
            <person name="Gharbi K."/>
            <person name="Hall N."/>
            <person name="Watson M."/>
            <person name="Adriaenssens E.M."/>
            <person name="Foster-Nyarko E."/>
            <person name="Jarju S."/>
            <person name="Secka A."/>
            <person name="Antonio M."/>
            <person name="Oren A."/>
            <person name="Chaudhuri R.R."/>
            <person name="La Ragione R."/>
            <person name="Hildebrand F."/>
            <person name="Pallen M.J."/>
        </authorList>
    </citation>
    <scope>NUCLEOTIDE SEQUENCE</scope>
    <source>
        <strain evidence="3">ChiSxjej1B13-7041</strain>
    </source>
</reference>
<dbReference type="Gene3D" id="3.90.70.10">
    <property type="entry name" value="Cysteine proteinases"/>
    <property type="match status" value="1"/>
</dbReference>
<keyword evidence="1" id="KW-0812">Transmembrane</keyword>
<evidence type="ECO:0000256" key="1">
    <source>
        <dbReference type="SAM" id="Phobius"/>
    </source>
</evidence>
<comment type="caution">
    <text evidence="3">The sequence shown here is derived from an EMBL/GenBank/DDBJ whole genome shotgun (WGS) entry which is preliminary data.</text>
</comment>
<gene>
    <name evidence="3" type="ORF">IAB98_02245</name>
</gene>
<keyword evidence="1" id="KW-1133">Transmembrane helix</keyword>
<dbReference type="AlphaFoldDB" id="A0A9D1EHS3"/>
<proteinExistence type="predicted"/>
<feature type="transmembrane region" description="Helical" evidence="1">
    <location>
        <begin position="20"/>
        <end position="39"/>
    </location>
</feature>
<keyword evidence="1" id="KW-0472">Membrane</keyword>
<protein>
    <submittedName>
        <fullName evidence="3">C39 family peptidase</fullName>
    </submittedName>
</protein>
<evidence type="ECO:0000313" key="3">
    <source>
        <dbReference type="EMBL" id="HIR92228.1"/>
    </source>
</evidence>